<evidence type="ECO:0000256" key="1">
    <source>
        <dbReference type="SAM" id="Phobius"/>
    </source>
</evidence>
<keyword evidence="1" id="KW-0812">Transmembrane</keyword>
<dbReference type="EMBL" id="JYDS01000862">
    <property type="protein sequence ID" value="KRZ00340.1"/>
    <property type="molecule type" value="Genomic_DNA"/>
</dbReference>
<keyword evidence="1" id="KW-0472">Membrane</keyword>
<accession>A0A0V1GQX3</accession>
<organism evidence="2 3">
    <name type="scientific">Trichinella pseudospiralis</name>
    <name type="common">Parasitic roundworm</name>
    <dbReference type="NCBI Taxonomy" id="6337"/>
    <lineage>
        <taxon>Eukaryota</taxon>
        <taxon>Metazoa</taxon>
        <taxon>Ecdysozoa</taxon>
        <taxon>Nematoda</taxon>
        <taxon>Enoplea</taxon>
        <taxon>Dorylaimia</taxon>
        <taxon>Trichinellida</taxon>
        <taxon>Trichinellidae</taxon>
        <taxon>Trichinella</taxon>
    </lineage>
</organism>
<feature type="transmembrane region" description="Helical" evidence="1">
    <location>
        <begin position="15"/>
        <end position="34"/>
    </location>
</feature>
<protein>
    <submittedName>
        <fullName evidence="2">Uncharacterized protein</fullName>
    </submittedName>
</protein>
<evidence type="ECO:0000313" key="3">
    <source>
        <dbReference type="Proteomes" id="UP000054805"/>
    </source>
</evidence>
<keyword evidence="3" id="KW-1185">Reference proteome</keyword>
<reference evidence="2 3" key="1">
    <citation type="submission" date="2015-01" db="EMBL/GenBank/DDBJ databases">
        <title>Evolution of Trichinella species and genotypes.</title>
        <authorList>
            <person name="Korhonen P.K."/>
            <person name="Edoardo P."/>
            <person name="Giuseppe L.R."/>
            <person name="Gasser R.B."/>
        </authorList>
    </citation>
    <scope>NUCLEOTIDE SEQUENCE [LARGE SCALE GENOMIC DNA]</scope>
    <source>
        <strain evidence="2">ISS588</strain>
    </source>
</reference>
<dbReference type="Proteomes" id="UP000054805">
    <property type="component" value="Unassembled WGS sequence"/>
</dbReference>
<dbReference type="AlphaFoldDB" id="A0A0V1GQX3"/>
<comment type="caution">
    <text evidence="2">The sequence shown here is derived from an EMBL/GenBank/DDBJ whole genome shotgun (WGS) entry which is preliminary data.</text>
</comment>
<name>A0A0V1GQX3_TRIPS</name>
<proteinExistence type="predicted"/>
<evidence type="ECO:0000313" key="2">
    <source>
        <dbReference type="EMBL" id="KRZ00340.1"/>
    </source>
</evidence>
<gene>
    <name evidence="2" type="ORF">T4B_5568</name>
</gene>
<sequence>MVEKVDEEWWKKLQFLSAISLLCWVIVVGFCVVLSRCSLVSIDKCSPFWNKTGVRCFLSCLLHVREGMCVVLRDAEKYFFECIREENVPGRAVQSNNRVVQCSTVEIIGAVNNEPATSSNHSARDGLNQEQIFTAFSYWS</sequence>
<keyword evidence="1" id="KW-1133">Transmembrane helix</keyword>